<reference evidence="3 4" key="1">
    <citation type="submission" date="2019-01" db="EMBL/GenBank/DDBJ databases">
        <title>Novel species of Cellulomonas.</title>
        <authorList>
            <person name="Liu Q."/>
            <person name="Xin Y.-H."/>
        </authorList>
    </citation>
    <scope>NUCLEOTIDE SEQUENCE [LARGE SCALE GENOMIC DNA]</scope>
    <source>
        <strain evidence="3 4">HLT2-17</strain>
    </source>
</reference>
<gene>
    <name evidence="3" type="ORF">EUA98_17430</name>
</gene>
<dbReference type="AlphaFoldDB" id="A0A4Q5N112"/>
<evidence type="ECO:0000313" key="3">
    <source>
        <dbReference type="EMBL" id="RYV49701.1"/>
    </source>
</evidence>
<dbReference type="EMBL" id="SDWW01000057">
    <property type="protein sequence ID" value="RYV49701.1"/>
    <property type="molecule type" value="Genomic_DNA"/>
</dbReference>
<protein>
    <submittedName>
        <fullName evidence="3">SHOCT domain-containing protein</fullName>
    </submittedName>
</protein>
<keyword evidence="2" id="KW-0472">Membrane</keyword>
<evidence type="ECO:0000256" key="2">
    <source>
        <dbReference type="SAM" id="Phobius"/>
    </source>
</evidence>
<feature type="region of interest" description="Disordered" evidence="1">
    <location>
        <begin position="39"/>
        <end position="62"/>
    </location>
</feature>
<comment type="caution">
    <text evidence="3">The sequence shown here is derived from an EMBL/GenBank/DDBJ whole genome shotgun (WGS) entry which is preliminary data.</text>
</comment>
<dbReference type="OrthoDB" id="3748887at2"/>
<name>A0A4Q5N112_9MICO</name>
<evidence type="ECO:0000256" key="1">
    <source>
        <dbReference type="SAM" id="MobiDB-lite"/>
    </source>
</evidence>
<keyword evidence="2" id="KW-0812">Transmembrane</keyword>
<organism evidence="3 4">
    <name type="scientific">Pengzhenrongella frigida</name>
    <dbReference type="NCBI Taxonomy" id="1259133"/>
    <lineage>
        <taxon>Bacteria</taxon>
        <taxon>Bacillati</taxon>
        <taxon>Actinomycetota</taxon>
        <taxon>Actinomycetes</taxon>
        <taxon>Micrococcales</taxon>
        <taxon>Pengzhenrongella</taxon>
    </lineage>
</organism>
<feature type="transmembrane region" description="Helical" evidence="2">
    <location>
        <begin position="15"/>
        <end position="37"/>
    </location>
</feature>
<proteinExistence type="predicted"/>
<sequence length="91" mass="9901">MGSGFGMNGGMGGGWIFALVAIVGIVLLVILVVRLVGGGTRREPSPKPTSRMNEQAPTGRSRARQILTERYARGEIDTAEYQERLQLLQDE</sequence>
<keyword evidence="2" id="KW-1133">Transmembrane helix</keyword>
<evidence type="ECO:0000313" key="4">
    <source>
        <dbReference type="Proteomes" id="UP000293764"/>
    </source>
</evidence>
<keyword evidence="4" id="KW-1185">Reference proteome</keyword>
<accession>A0A4Q5N112</accession>
<dbReference type="Proteomes" id="UP000293764">
    <property type="component" value="Unassembled WGS sequence"/>
</dbReference>
<feature type="compositionally biased region" description="Polar residues" evidence="1">
    <location>
        <begin position="48"/>
        <end position="58"/>
    </location>
</feature>